<dbReference type="EMBL" id="JAFBMS010000067">
    <property type="protein sequence ID" value="KAG9338414.1"/>
    <property type="molecule type" value="Genomic_DNA"/>
</dbReference>
<feature type="compositionally biased region" description="Low complexity" evidence="1">
    <location>
        <begin position="111"/>
        <end position="123"/>
    </location>
</feature>
<comment type="caution">
    <text evidence="2">The sequence shown here is derived from an EMBL/GenBank/DDBJ whole genome shotgun (WGS) entry which is preliminary data.</text>
</comment>
<sequence length="169" mass="18009">MSPAEKAVGISNYQFQVAVITERPPAFRNVEGLCMASRLHVLKTETGDEAQRPLQVHHRAPHQACPPSQRAPRSTPPLTQCHHLRHPVSSTLLWPEVVLAADGTGGDAHGRAPAPCVPVARVPGQEGRRRPMPQSLDRPPSAAVPWAALQLEGVVPGGVPNPAKGGRAE</sequence>
<evidence type="ECO:0000256" key="1">
    <source>
        <dbReference type="SAM" id="MobiDB-lite"/>
    </source>
</evidence>
<accession>A0A8T2NEK0</accession>
<gene>
    <name evidence="2" type="ORF">JZ751_025818</name>
</gene>
<dbReference type="Proteomes" id="UP000824540">
    <property type="component" value="Unassembled WGS sequence"/>
</dbReference>
<name>A0A8T2NEK0_9TELE</name>
<dbReference type="AlphaFoldDB" id="A0A8T2NEK0"/>
<organism evidence="2 3">
    <name type="scientific">Albula glossodonta</name>
    <name type="common">roundjaw bonefish</name>
    <dbReference type="NCBI Taxonomy" id="121402"/>
    <lineage>
        <taxon>Eukaryota</taxon>
        <taxon>Metazoa</taxon>
        <taxon>Chordata</taxon>
        <taxon>Craniata</taxon>
        <taxon>Vertebrata</taxon>
        <taxon>Euteleostomi</taxon>
        <taxon>Actinopterygii</taxon>
        <taxon>Neopterygii</taxon>
        <taxon>Teleostei</taxon>
        <taxon>Albuliformes</taxon>
        <taxon>Albulidae</taxon>
        <taxon>Albula</taxon>
    </lineage>
</organism>
<protein>
    <submittedName>
        <fullName evidence="2">Uncharacterized protein</fullName>
    </submittedName>
</protein>
<proteinExistence type="predicted"/>
<feature type="region of interest" description="Disordered" evidence="1">
    <location>
        <begin position="105"/>
        <end position="143"/>
    </location>
</feature>
<evidence type="ECO:0000313" key="3">
    <source>
        <dbReference type="Proteomes" id="UP000824540"/>
    </source>
</evidence>
<keyword evidence="3" id="KW-1185">Reference proteome</keyword>
<evidence type="ECO:0000313" key="2">
    <source>
        <dbReference type="EMBL" id="KAG9338414.1"/>
    </source>
</evidence>
<reference evidence="2" key="1">
    <citation type="thesis" date="2021" institute="BYU ScholarsArchive" country="Provo, UT, USA">
        <title>Applications of and Algorithms for Genome Assembly and Genomic Analyses with an Emphasis on Marine Teleosts.</title>
        <authorList>
            <person name="Pickett B.D."/>
        </authorList>
    </citation>
    <scope>NUCLEOTIDE SEQUENCE</scope>
    <source>
        <strain evidence="2">HI-2016</strain>
    </source>
</reference>